<feature type="non-terminal residue" evidence="1">
    <location>
        <position position="120"/>
    </location>
</feature>
<organism evidence="1 2">
    <name type="scientific">Characodon lateralis</name>
    <dbReference type="NCBI Taxonomy" id="208331"/>
    <lineage>
        <taxon>Eukaryota</taxon>
        <taxon>Metazoa</taxon>
        <taxon>Chordata</taxon>
        <taxon>Craniata</taxon>
        <taxon>Vertebrata</taxon>
        <taxon>Euteleostomi</taxon>
        <taxon>Actinopterygii</taxon>
        <taxon>Neopterygii</taxon>
        <taxon>Teleostei</taxon>
        <taxon>Neoteleostei</taxon>
        <taxon>Acanthomorphata</taxon>
        <taxon>Ovalentaria</taxon>
        <taxon>Atherinomorphae</taxon>
        <taxon>Cyprinodontiformes</taxon>
        <taxon>Goodeidae</taxon>
        <taxon>Characodon</taxon>
    </lineage>
</organism>
<dbReference type="EMBL" id="JAHUTJ010029615">
    <property type="protein sequence ID" value="MED6275901.1"/>
    <property type="molecule type" value="Genomic_DNA"/>
</dbReference>
<gene>
    <name evidence="1" type="ORF">CHARACLAT_031345</name>
</gene>
<evidence type="ECO:0000313" key="2">
    <source>
        <dbReference type="Proteomes" id="UP001352852"/>
    </source>
</evidence>
<protein>
    <submittedName>
        <fullName evidence="1">Uncharacterized protein</fullName>
    </submittedName>
</protein>
<sequence>MEINGSQSGNARSLQHVVRQECVCVCVLHAEPYAAGDKHISSQPEAQQPLYSSNLLGKDSVYTNFNSFLTNYPDFTFPSAAVHKRKFHHLNVKGFHLPAAQFNSIQFIYIAPIHNTCRLK</sequence>
<reference evidence="1 2" key="1">
    <citation type="submission" date="2021-06" db="EMBL/GenBank/DDBJ databases">
        <authorList>
            <person name="Palmer J.M."/>
        </authorList>
    </citation>
    <scope>NUCLEOTIDE SEQUENCE [LARGE SCALE GENOMIC DNA]</scope>
    <source>
        <strain evidence="1 2">CL_MEX2019</strain>
        <tissue evidence="1">Muscle</tissue>
    </source>
</reference>
<keyword evidence="2" id="KW-1185">Reference proteome</keyword>
<dbReference type="Proteomes" id="UP001352852">
    <property type="component" value="Unassembled WGS sequence"/>
</dbReference>
<name>A0ABU7DLC6_9TELE</name>
<proteinExistence type="predicted"/>
<evidence type="ECO:0000313" key="1">
    <source>
        <dbReference type="EMBL" id="MED6275901.1"/>
    </source>
</evidence>
<accession>A0ABU7DLC6</accession>
<comment type="caution">
    <text evidence="1">The sequence shown here is derived from an EMBL/GenBank/DDBJ whole genome shotgun (WGS) entry which is preliminary data.</text>
</comment>